<evidence type="ECO:0000313" key="2">
    <source>
        <dbReference type="Proteomes" id="UP001182304"/>
    </source>
</evidence>
<reference evidence="1" key="1">
    <citation type="submission" date="2022-07" db="EMBL/GenBank/DDBJ databases">
        <title>Sequence of Pasteurella multocoda 17BRD-035.</title>
        <authorList>
            <person name="Roy Chowdhury P."/>
            <person name="Alhamami T."/>
            <person name="Trott D.J."/>
            <person name="Djordvevic S.P."/>
        </authorList>
    </citation>
    <scope>NUCLEOTIDE SEQUENCE</scope>
    <source>
        <strain evidence="1">17BRD-035</strain>
    </source>
</reference>
<feature type="non-terminal residue" evidence="1">
    <location>
        <position position="1"/>
    </location>
</feature>
<name>A0AAW8VAN5_PASMD</name>
<dbReference type="Proteomes" id="UP001182304">
    <property type="component" value="Unassembled WGS sequence"/>
</dbReference>
<dbReference type="AlphaFoldDB" id="A0AAW8VAN5"/>
<proteinExistence type="predicted"/>
<protein>
    <submittedName>
        <fullName evidence="1">Uncharacterized protein</fullName>
    </submittedName>
</protein>
<dbReference type="EMBL" id="JANIEN010000070">
    <property type="protein sequence ID" value="MDT3453613.1"/>
    <property type="molecule type" value="Genomic_DNA"/>
</dbReference>
<sequence length="95" mass="11183">WLFIFRNWRKSMPNWCEGNLKIRGKIEDVKKFLDEQIYQKGEVILEKDEIKLSGVGGHLKDTYRCFISAGQDGFYDEFYVDRDGNIIVIIPVQHA</sequence>
<accession>A0AAW8VAN5</accession>
<gene>
    <name evidence="1" type="ORF">NQF69_12690</name>
</gene>
<evidence type="ECO:0000313" key="1">
    <source>
        <dbReference type="EMBL" id="MDT3453613.1"/>
    </source>
</evidence>
<comment type="caution">
    <text evidence="1">The sequence shown here is derived from an EMBL/GenBank/DDBJ whole genome shotgun (WGS) entry which is preliminary data.</text>
</comment>
<organism evidence="1 2">
    <name type="scientific">Pasteurella multocida</name>
    <dbReference type="NCBI Taxonomy" id="747"/>
    <lineage>
        <taxon>Bacteria</taxon>
        <taxon>Pseudomonadati</taxon>
        <taxon>Pseudomonadota</taxon>
        <taxon>Gammaproteobacteria</taxon>
        <taxon>Pasteurellales</taxon>
        <taxon>Pasteurellaceae</taxon>
        <taxon>Pasteurella</taxon>
    </lineage>
</organism>